<evidence type="ECO:0000256" key="1">
    <source>
        <dbReference type="ARBA" id="ARBA00038310"/>
    </source>
</evidence>
<dbReference type="EMBL" id="FMWG01000003">
    <property type="protein sequence ID" value="SCZ57035.1"/>
    <property type="molecule type" value="Genomic_DNA"/>
</dbReference>
<dbReference type="OrthoDB" id="9787654at2"/>
<accession>A0A1G5Q567</accession>
<dbReference type="InterPro" id="IPR006680">
    <property type="entry name" value="Amidohydro-rel"/>
</dbReference>
<dbReference type="RefSeq" id="WP_090216994.1">
    <property type="nucleotide sequence ID" value="NZ_FMWG01000003.1"/>
</dbReference>
<evidence type="ECO:0000259" key="2">
    <source>
        <dbReference type="Pfam" id="PF04909"/>
    </source>
</evidence>
<dbReference type="Gene3D" id="3.20.20.140">
    <property type="entry name" value="Metal-dependent hydrolases"/>
    <property type="match status" value="1"/>
</dbReference>
<gene>
    <name evidence="3" type="ORF">SAMN04488118_10318</name>
</gene>
<dbReference type="InterPro" id="IPR032466">
    <property type="entry name" value="Metal_Hydrolase"/>
</dbReference>
<feature type="domain" description="Amidohydrolase-related" evidence="2">
    <location>
        <begin position="13"/>
        <end position="286"/>
    </location>
</feature>
<dbReference type="Pfam" id="PF04909">
    <property type="entry name" value="Amidohydro_2"/>
    <property type="match status" value="1"/>
</dbReference>
<organism evidence="3 4">
    <name type="scientific">Epibacterium ulvae</name>
    <dbReference type="NCBI Taxonomy" id="1156985"/>
    <lineage>
        <taxon>Bacteria</taxon>
        <taxon>Pseudomonadati</taxon>
        <taxon>Pseudomonadota</taxon>
        <taxon>Alphaproteobacteria</taxon>
        <taxon>Rhodobacterales</taxon>
        <taxon>Roseobacteraceae</taxon>
        <taxon>Epibacterium</taxon>
    </lineage>
</organism>
<dbReference type="Proteomes" id="UP000198767">
    <property type="component" value="Unassembled WGS sequence"/>
</dbReference>
<keyword evidence="4" id="KW-1185">Reference proteome</keyword>
<dbReference type="SUPFAM" id="SSF51556">
    <property type="entry name" value="Metallo-dependent hydrolases"/>
    <property type="match status" value="1"/>
</dbReference>
<comment type="similarity">
    <text evidence="1">Belongs to the metallo-dependent hydrolases superfamily.</text>
</comment>
<sequence>MFEETTLSSTQKIDAHQHFWQISRGDYAWMTEEVADIRHDTLPADLAPLIKAQGIDGTIVVQAADTVSETEFLLSLAEATPFIKGVVGWVDLEADTVLETLSRLSQNPWFKGIRPMLQDIEETRWIARPKVIEALEQVTEMGLRLDALITPRHLDVVAEIAQALPDLPIVIDHCAKPEIASTKEPGTVWRNEMARLAKCPNVMCKISGLANEAGPDWNVGQLKPTVDHVLQVFGPTRLMWGSDWPVLNLAGHYEGWHTVAEQLLSQLTPDEKIAIFGGTAQHFYGLEQRS</sequence>
<dbReference type="AlphaFoldDB" id="A0A1G5Q567"/>
<proteinExistence type="inferred from homology"/>
<evidence type="ECO:0000313" key="4">
    <source>
        <dbReference type="Proteomes" id="UP000198767"/>
    </source>
</evidence>
<dbReference type="PANTHER" id="PTHR43569">
    <property type="entry name" value="AMIDOHYDROLASE"/>
    <property type="match status" value="1"/>
</dbReference>
<dbReference type="GO" id="GO:0016787">
    <property type="term" value="F:hydrolase activity"/>
    <property type="evidence" value="ECO:0007669"/>
    <property type="project" value="InterPro"/>
</dbReference>
<name>A0A1G5Q567_9RHOB</name>
<dbReference type="PANTHER" id="PTHR43569:SF2">
    <property type="entry name" value="AMIDOHYDROLASE-RELATED DOMAIN-CONTAINING PROTEIN"/>
    <property type="match status" value="1"/>
</dbReference>
<protein>
    <submittedName>
        <fullName evidence="3">L-fuconolactonase</fullName>
    </submittedName>
</protein>
<dbReference type="STRING" id="1156985.SAMN04488118_10318"/>
<evidence type="ECO:0000313" key="3">
    <source>
        <dbReference type="EMBL" id="SCZ57035.1"/>
    </source>
</evidence>
<dbReference type="InterPro" id="IPR052350">
    <property type="entry name" value="Metallo-dep_Lactonases"/>
</dbReference>
<reference evidence="3 4" key="1">
    <citation type="submission" date="2016-10" db="EMBL/GenBank/DDBJ databases">
        <authorList>
            <person name="de Groot N.N."/>
        </authorList>
    </citation>
    <scope>NUCLEOTIDE SEQUENCE [LARGE SCALE GENOMIC DNA]</scope>
    <source>
        <strain evidence="3 4">U95</strain>
    </source>
</reference>